<accession>A0A0N9I7V7</accession>
<dbReference type="KEGG" id="kphy:AOZ06_40170"/>
<gene>
    <name evidence="2" type="ORF">AOZ06_40170</name>
</gene>
<keyword evidence="3" id="KW-1185">Reference proteome</keyword>
<dbReference type="Pfam" id="PF18134">
    <property type="entry name" value="AGS_C"/>
    <property type="match status" value="1"/>
</dbReference>
<dbReference type="OrthoDB" id="3328101at2"/>
<dbReference type="STRING" id="860235.AOZ06_40170"/>
<evidence type="ECO:0000313" key="3">
    <source>
        <dbReference type="Proteomes" id="UP000063699"/>
    </source>
</evidence>
<evidence type="ECO:0000313" key="2">
    <source>
        <dbReference type="EMBL" id="ALG12254.1"/>
    </source>
</evidence>
<protein>
    <recommendedName>
        <fullName evidence="1">Adenylyl/Guanylyl and SMODS C-terminal sensor domain-containing protein</fullName>
    </recommendedName>
</protein>
<feature type="domain" description="Adenylyl/Guanylyl and SMODS C-terminal sensor" evidence="1">
    <location>
        <begin position="50"/>
        <end position="172"/>
    </location>
</feature>
<organism evidence="2 3">
    <name type="scientific">Kibdelosporangium phytohabitans</name>
    <dbReference type="NCBI Taxonomy" id="860235"/>
    <lineage>
        <taxon>Bacteria</taxon>
        <taxon>Bacillati</taxon>
        <taxon>Actinomycetota</taxon>
        <taxon>Actinomycetes</taxon>
        <taxon>Pseudonocardiales</taxon>
        <taxon>Pseudonocardiaceae</taxon>
        <taxon>Kibdelosporangium</taxon>
    </lineage>
</organism>
<dbReference type="Proteomes" id="UP000063699">
    <property type="component" value="Chromosome"/>
</dbReference>
<name>A0A0N9I7V7_9PSEU</name>
<dbReference type="InterPro" id="IPR040511">
    <property type="entry name" value="AGS_C"/>
</dbReference>
<dbReference type="EMBL" id="CP012752">
    <property type="protein sequence ID" value="ALG12254.1"/>
    <property type="molecule type" value="Genomic_DNA"/>
</dbReference>
<evidence type="ECO:0000259" key="1">
    <source>
        <dbReference type="Pfam" id="PF18134"/>
    </source>
</evidence>
<dbReference type="RefSeq" id="WP_054294150.1">
    <property type="nucleotide sequence ID" value="NZ_CP012752.1"/>
</dbReference>
<reference evidence="2 3" key="1">
    <citation type="submission" date="2015-07" db="EMBL/GenBank/DDBJ databases">
        <title>Genome sequencing of Kibdelosporangium phytohabitans.</title>
        <authorList>
            <person name="Qin S."/>
            <person name="Xing K."/>
        </authorList>
    </citation>
    <scope>NUCLEOTIDE SEQUENCE [LARGE SCALE GENOMIC DNA]</scope>
    <source>
        <strain evidence="2 3">KLBMP1111</strain>
    </source>
</reference>
<dbReference type="AlphaFoldDB" id="A0A0N9I7V7"/>
<proteinExistence type="predicted"/>
<sequence>MAWQKMFGPEFAADEVKDARSQVLANKALRASASLTEASNAIQVKDVAPHEEFIQHKYSSVTLRYDARIDAVVLGTYPKNLRRLRVVPKHRELRFHLVTNTPEPYEVLWKVRNHGVEAARVSGQLRGQIRHGGNEGRNVHRESTAYRGTHYVEAYVVKNGIVVASDHHDVKII</sequence>